<evidence type="ECO:0000313" key="2">
    <source>
        <dbReference type="EMBL" id="PPJ60727.1"/>
    </source>
</evidence>
<feature type="region of interest" description="Disordered" evidence="1">
    <location>
        <begin position="396"/>
        <end position="421"/>
    </location>
</feature>
<organism evidence="2 3">
    <name type="scientific">Cercospora berteroae</name>
    <dbReference type="NCBI Taxonomy" id="357750"/>
    <lineage>
        <taxon>Eukaryota</taxon>
        <taxon>Fungi</taxon>
        <taxon>Dikarya</taxon>
        <taxon>Ascomycota</taxon>
        <taxon>Pezizomycotina</taxon>
        <taxon>Dothideomycetes</taxon>
        <taxon>Dothideomycetidae</taxon>
        <taxon>Mycosphaerellales</taxon>
        <taxon>Mycosphaerellaceae</taxon>
        <taxon>Cercospora</taxon>
    </lineage>
</organism>
<dbReference type="AlphaFoldDB" id="A0A2S6CLW9"/>
<sequence>MEPTTIVLTRDSRLGARNFLSTSQPTTLTWLTADNSIEIRLTVTPLPFPEVPRQQIWKYEIEASALTSRNNLESSDFVSNVRKEAQNVADHLYQPAHWSFEDQPIAIYDATTAAEQTDHLAAFRKALNTGSQTYSPSQHQEVDAVQASPSTAGSVTARPAPDDGDREKPAKRRRPGPSEEESSRDAENMYVLILDGTTRLNSREWTDQQSLLHLARFDHKSVKDLWELAERLDAWSQKAETQSFLADLLCSAALKAASQNCRSSPGSGHEKSVGERQKRYKLRKWFEVLVTIVNRLSIVEGSRALNILGALSLGTKDTRRFHRGWFHSWNSLRVNAATEKLISYLLERNRGSDDWRNISPQHRIDPAAELSRMIGSDMQEIYSQLGLNQEHLTCEPPHVSSSDEAHNDIQQGDSTQRGVVPHAQDDSSACIFEALPISDHDNAQGMLLQPPLANCTGTGVDGFTASFWDDSWDLCASGPAMGFPDMSCDTFEAILSGT</sequence>
<protein>
    <submittedName>
        <fullName evidence="2">Uncharacterized protein</fullName>
    </submittedName>
</protein>
<evidence type="ECO:0000313" key="3">
    <source>
        <dbReference type="Proteomes" id="UP000237631"/>
    </source>
</evidence>
<comment type="caution">
    <text evidence="2">The sequence shown here is derived from an EMBL/GenBank/DDBJ whole genome shotgun (WGS) entry which is preliminary data.</text>
</comment>
<proteinExistence type="predicted"/>
<feature type="region of interest" description="Disordered" evidence="1">
    <location>
        <begin position="131"/>
        <end position="187"/>
    </location>
</feature>
<name>A0A2S6CLW9_9PEZI</name>
<feature type="compositionally biased region" description="Polar residues" evidence="1">
    <location>
        <begin position="408"/>
        <end position="417"/>
    </location>
</feature>
<evidence type="ECO:0000256" key="1">
    <source>
        <dbReference type="SAM" id="MobiDB-lite"/>
    </source>
</evidence>
<dbReference type="EMBL" id="PNEN01000223">
    <property type="protein sequence ID" value="PPJ60727.1"/>
    <property type="molecule type" value="Genomic_DNA"/>
</dbReference>
<accession>A0A2S6CLW9</accession>
<gene>
    <name evidence="2" type="ORF">CBER1_11366</name>
</gene>
<keyword evidence="3" id="KW-1185">Reference proteome</keyword>
<reference evidence="3" key="1">
    <citation type="journal article" date="2017" name="bioRxiv">
        <title>Conservation of a gene cluster reveals novel cercosporin biosynthetic mechanisms and extends production to the genus Colletotrichum.</title>
        <authorList>
            <person name="de Jonge R."/>
            <person name="Ebert M.K."/>
            <person name="Huitt-Roehl C.R."/>
            <person name="Pal P."/>
            <person name="Suttle J.C."/>
            <person name="Spanner R.E."/>
            <person name="Neubauer J.D."/>
            <person name="Jurick W.M.II."/>
            <person name="Stott K.A."/>
            <person name="Secor G.A."/>
            <person name="Thomma B.P.H.J."/>
            <person name="Van de Peer Y."/>
            <person name="Townsend C.A."/>
            <person name="Bolton M.D."/>
        </authorList>
    </citation>
    <scope>NUCLEOTIDE SEQUENCE [LARGE SCALE GENOMIC DNA]</scope>
    <source>
        <strain evidence="3">CBS538.71</strain>
    </source>
</reference>
<dbReference type="Proteomes" id="UP000237631">
    <property type="component" value="Unassembled WGS sequence"/>
</dbReference>